<keyword evidence="5 9" id="KW-0798">TonB box</keyword>
<dbReference type="InterPro" id="IPR037066">
    <property type="entry name" value="Plug_dom_sf"/>
</dbReference>
<dbReference type="RefSeq" id="WP_145710559.1">
    <property type="nucleotide sequence ID" value="NZ_BAAAFY010000001.1"/>
</dbReference>
<evidence type="ECO:0000256" key="4">
    <source>
        <dbReference type="ARBA" id="ARBA00022692"/>
    </source>
</evidence>
<dbReference type="InterPro" id="IPR023997">
    <property type="entry name" value="TonB-dep_OMP_SusC/RagA_CS"/>
</dbReference>
<evidence type="ECO:0000256" key="1">
    <source>
        <dbReference type="ARBA" id="ARBA00004571"/>
    </source>
</evidence>
<dbReference type="InterPro" id="IPR012910">
    <property type="entry name" value="Plug_dom"/>
</dbReference>
<dbReference type="GO" id="GO:0009279">
    <property type="term" value="C:cell outer membrane"/>
    <property type="evidence" value="ECO:0007669"/>
    <property type="project" value="UniProtKB-SubCell"/>
</dbReference>
<evidence type="ECO:0000256" key="2">
    <source>
        <dbReference type="ARBA" id="ARBA00022448"/>
    </source>
</evidence>
<reference evidence="13 14" key="1">
    <citation type="journal article" date="2013" name="Stand. Genomic Sci.">
        <title>Genomic Encyclopedia of Type Strains, Phase I: The one thousand microbial genomes (KMG-I) project.</title>
        <authorList>
            <person name="Kyrpides N.C."/>
            <person name="Woyke T."/>
            <person name="Eisen J.A."/>
            <person name="Garrity G."/>
            <person name="Lilburn T.G."/>
            <person name="Beck B.J."/>
            <person name="Whitman W.B."/>
            <person name="Hugenholtz P."/>
            <person name="Klenk H.P."/>
        </authorList>
    </citation>
    <scope>NUCLEOTIDE SEQUENCE [LARGE SCALE GENOMIC DNA]</scope>
    <source>
        <strain evidence="13 14">DSM 13484</strain>
    </source>
</reference>
<evidence type="ECO:0000313" key="13">
    <source>
        <dbReference type="EMBL" id="TWI91408.1"/>
    </source>
</evidence>
<comment type="subcellular location">
    <subcellularLocation>
        <location evidence="1 8">Cell outer membrane</location>
        <topology evidence="1 8">Multi-pass membrane protein</topology>
    </subcellularLocation>
</comment>
<dbReference type="Pfam" id="PF00593">
    <property type="entry name" value="TonB_dep_Rec_b-barrel"/>
    <property type="match status" value="1"/>
</dbReference>
<evidence type="ECO:0000256" key="5">
    <source>
        <dbReference type="ARBA" id="ARBA00023077"/>
    </source>
</evidence>
<evidence type="ECO:0000256" key="6">
    <source>
        <dbReference type="ARBA" id="ARBA00023136"/>
    </source>
</evidence>
<name>A0A562TDQ0_CHIJA</name>
<dbReference type="Gene3D" id="2.60.40.1120">
    <property type="entry name" value="Carboxypeptidase-like, regulatory domain"/>
    <property type="match status" value="1"/>
</dbReference>
<dbReference type="AlphaFoldDB" id="A0A562TDQ0"/>
<feature type="chain" id="PRO_5021741423" evidence="10">
    <location>
        <begin position="21"/>
        <end position="1033"/>
    </location>
</feature>
<dbReference type="Pfam" id="PF07715">
    <property type="entry name" value="Plug"/>
    <property type="match status" value="1"/>
</dbReference>
<feature type="domain" description="TonB-dependent receptor-like beta-barrel" evidence="11">
    <location>
        <begin position="431"/>
        <end position="837"/>
    </location>
</feature>
<evidence type="ECO:0000259" key="12">
    <source>
        <dbReference type="Pfam" id="PF07715"/>
    </source>
</evidence>
<dbReference type="InterPro" id="IPR008969">
    <property type="entry name" value="CarboxyPept-like_regulatory"/>
</dbReference>
<keyword evidence="10" id="KW-0732">Signal</keyword>
<feature type="domain" description="TonB-dependent receptor plug" evidence="12">
    <location>
        <begin position="116"/>
        <end position="239"/>
    </location>
</feature>
<keyword evidence="6 8" id="KW-0472">Membrane</keyword>
<comment type="similarity">
    <text evidence="8 9">Belongs to the TonB-dependent receptor family.</text>
</comment>
<dbReference type="InterPro" id="IPR023996">
    <property type="entry name" value="TonB-dep_OMP_SusC/RagA"/>
</dbReference>
<keyword evidence="7 8" id="KW-0998">Cell outer membrane</keyword>
<keyword evidence="3 8" id="KW-1134">Transmembrane beta strand</keyword>
<dbReference type="EMBL" id="VLLG01000002">
    <property type="protein sequence ID" value="TWI91408.1"/>
    <property type="molecule type" value="Genomic_DNA"/>
</dbReference>
<dbReference type="Gene3D" id="2.40.170.20">
    <property type="entry name" value="TonB-dependent receptor, beta-barrel domain"/>
    <property type="match status" value="1"/>
</dbReference>
<evidence type="ECO:0000256" key="9">
    <source>
        <dbReference type="RuleBase" id="RU003357"/>
    </source>
</evidence>
<keyword evidence="14" id="KW-1185">Reference proteome</keyword>
<evidence type="ECO:0000259" key="11">
    <source>
        <dbReference type="Pfam" id="PF00593"/>
    </source>
</evidence>
<feature type="signal peptide" evidence="10">
    <location>
        <begin position="1"/>
        <end position="20"/>
    </location>
</feature>
<dbReference type="PROSITE" id="PS52016">
    <property type="entry name" value="TONB_DEPENDENT_REC_3"/>
    <property type="match status" value="1"/>
</dbReference>
<dbReference type="Pfam" id="PF13715">
    <property type="entry name" value="CarbopepD_reg_2"/>
    <property type="match status" value="1"/>
</dbReference>
<keyword evidence="2 8" id="KW-0813">Transport</keyword>
<evidence type="ECO:0000256" key="10">
    <source>
        <dbReference type="SAM" id="SignalP"/>
    </source>
</evidence>
<keyword evidence="4 8" id="KW-0812">Transmembrane</keyword>
<proteinExistence type="inferred from homology"/>
<dbReference type="SUPFAM" id="SSF49464">
    <property type="entry name" value="Carboxypeptidase regulatory domain-like"/>
    <property type="match status" value="1"/>
</dbReference>
<dbReference type="InterPro" id="IPR036942">
    <property type="entry name" value="Beta-barrel_TonB_sf"/>
</dbReference>
<dbReference type="InterPro" id="IPR000531">
    <property type="entry name" value="Beta-barrel_TonB"/>
</dbReference>
<evidence type="ECO:0000256" key="8">
    <source>
        <dbReference type="PROSITE-ProRule" id="PRU01360"/>
    </source>
</evidence>
<dbReference type="OrthoDB" id="609136at2"/>
<gene>
    <name evidence="13" type="ORF">LX66_0777</name>
</gene>
<organism evidence="13 14">
    <name type="scientific">Chitinophaga japonensis</name>
    <name type="common">Flexibacter japonensis</name>
    <dbReference type="NCBI Taxonomy" id="104662"/>
    <lineage>
        <taxon>Bacteria</taxon>
        <taxon>Pseudomonadati</taxon>
        <taxon>Bacteroidota</taxon>
        <taxon>Chitinophagia</taxon>
        <taxon>Chitinophagales</taxon>
        <taxon>Chitinophagaceae</taxon>
        <taxon>Chitinophaga</taxon>
    </lineage>
</organism>
<dbReference type="Gene3D" id="2.170.130.10">
    <property type="entry name" value="TonB-dependent receptor, plug domain"/>
    <property type="match status" value="1"/>
</dbReference>
<protein>
    <submittedName>
        <fullName evidence="13">TonB-linked SusC/RagA family outer membrane protein</fullName>
    </submittedName>
</protein>
<comment type="caution">
    <text evidence="13">The sequence shown here is derived from an EMBL/GenBank/DDBJ whole genome shotgun (WGS) entry which is preliminary data.</text>
</comment>
<sequence>MKKSLLLWLFMALGVVQALAQTRTITGKITDAKDGAPLPGVTISIKGTNTGTLTGPDGNFRLEAGQDAQALVVSFIGYETQEVSLGNRTNFSLQLKTDTKSLQEIVVTAQGIVRDKRSLGYATQNVTGDELSQKSEPNVLNALAGKVAGVNIVGSSGAPGASTNIFIRGITSFTGNNQPLIVVDGIIFSNDLDATENTLFGSQPANRLADISPESIESINILKGPAAAALYGSRASNGAIVITTKRGQQLTGKTEVTFTSSVNFQQVSGWPKLQNQYGQGINNDFINTTTSSWGPAFGTLDSVTTSWGERVPYRAYPDNVKDFFKTGHIIQNGLQLASGTADNNISLSVSSMFQNGVIPSTKFDRNSIQLAGNKKLENGITFNASINYVRSVQGGVPQGNGGSAAGQLTRIPRSFDLIGMPYQDANKQSIYYNPSQNHPLWSTEHERLTSKVDRVFGNFIIGRDITDWLNVSYRVTADVYTDRRKLFLEIGAARAPTGQVVEDQFFRSELNGDLMIRAHKDNLFTQGLNVSGLLGHNLNQRDFQNSTVFAEELTIPDFQNPSNASVFSQSAEVTERRRLVGYYGQLNFNYKDYLYLELTGRLDQSSTLPKDKNKYFYPAASFSFVPTTAFKLESDVLSYLKVRGAIARVGNDADPYLLQTVFAKAGFGNNLASISFPISVGGGSIPGFQPSTRIGSNTLTPEFTTSYEGGLNIGLFRNRVSLDATYFYTRSSDMIFNVNVSNSSGFDTRTTNVGLMTNKGIELLLNATPVRVSDFSWDVSVNFTRIRNMVKEIAPGIESSAIPGNAFIGIQPSIAVDQPYGVIIGTKFRRNDNGELLVNGATGVYVPGEAGQVIADPNPDWLGGITNTLRYKGLSLSFLVDTRQGGDIYSFGMVDLKNTGALEITAADRDQPRILPGVIEVADKQYIPNNIQISAQTYWGALGGLASEGAVFDATVYRLREISLNYALPSQLLNKTPFGGLSVGLSAHNLLFYAPHFPGDPETNSQGAGNIRGFDYNGAPNVRSYGANLRATF</sequence>
<dbReference type="NCBIfam" id="TIGR04056">
    <property type="entry name" value="OMP_RagA_SusC"/>
    <property type="match status" value="1"/>
</dbReference>
<dbReference type="SUPFAM" id="SSF56935">
    <property type="entry name" value="Porins"/>
    <property type="match status" value="1"/>
</dbReference>
<dbReference type="InterPro" id="IPR039426">
    <property type="entry name" value="TonB-dep_rcpt-like"/>
</dbReference>
<evidence type="ECO:0000313" key="14">
    <source>
        <dbReference type="Proteomes" id="UP000316778"/>
    </source>
</evidence>
<evidence type="ECO:0000256" key="7">
    <source>
        <dbReference type="ARBA" id="ARBA00023237"/>
    </source>
</evidence>
<evidence type="ECO:0000256" key="3">
    <source>
        <dbReference type="ARBA" id="ARBA00022452"/>
    </source>
</evidence>
<accession>A0A562TDQ0</accession>
<dbReference type="NCBIfam" id="TIGR04057">
    <property type="entry name" value="SusC_RagA_signa"/>
    <property type="match status" value="1"/>
</dbReference>
<dbReference type="Proteomes" id="UP000316778">
    <property type="component" value="Unassembled WGS sequence"/>
</dbReference>